<evidence type="ECO:0000313" key="2">
    <source>
        <dbReference type="Proteomes" id="UP001497497"/>
    </source>
</evidence>
<keyword evidence="2" id="KW-1185">Reference proteome</keyword>
<gene>
    <name evidence="1" type="ORF">GSLYS_00014228001</name>
</gene>
<evidence type="ECO:0000313" key="1">
    <source>
        <dbReference type="EMBL" id="CAL1540579.1"/>
    </source>
</evidence>
<organism evidence="1 2">
    <name type="scientific">Lymnaea stagnalis</name>
    <name type="common">Great pond snail</name>
    <name type="synonym">Helix stagnalis</name>
    <dbReference type="NCBI Taxonomy" id="6523"/>
    <lineage>
        <taxon>Eukaryota</taxon>
        <taxon>Metazoa</taxon>
        <taxon>Spiralia</taxon>
        <taxon>Lophotrochozoa</taxon>
        <taxon>Mollusca</taxon>
        <taxon>Gastropoda</taxon>
        <taxon>Heterobranchia</taxon>
        <taxon>Euthyneura</taxon>
        <taxon>Panpulmonata</taxon>
        <taxon>Hygrophila</taxon>
        <taxon>Lymnaeoidea</taxon>
        <taxon>Lymnaeidae</taxon>
        <taxon>Lymnaea</taxon>
    </lineage>
</organism>
<protein>
    <submittedName>
        <fullName evidence="1">Uncharacterized protein</fullName>
    </submittedName>
</protein>
<reference evidence="1 2" key="1">
    <citation type="submission" date="2024-04" db="EMBL/GenBank/DDBJ databases">
        <authorList>
            <consortium name="Genoscope - CEA"/>
            <person name="William W."/>
        </authorList>
    </citation>
    <scope>NUCLEOTIDE SEQUENCE [LARGE SCALE GENOMIC DNA]</scope>
</reference>
<dbReference type="AlphaFoldDB" id="A0AAV2I369"/>
<accession>A0AAV2I369</accession>
<feature type="non-terminal residue" evidence="1">
    <location>
        <position position="167"/>
    </location>
</feature>
<sequence>MFFFFFFLEVLSHKVKVLCPKVTMAPYTSTYRIATIAVRRCSTVKSLLVISAFSLFVLFLSNFRIGDILLRRSLAAKSLFFKGESLKAGNYPEQKCFLPKLEVDDPVMKKFFRRPRPGRCPIDPDWVYVENGTLKFSKDAIKRNGAFSCDLLQMRRGANDDTIVWTG</sequence>
<dbReference type="Proteomes" id="UP001497497">
    <property type="component" value="Unassembled WGS sequence"/>
</dbReference>
<name>A0AAV2I369_LYMST</name>
<proteinExistence type="predicted"/>
<comment type="caution">
    <text evidence="1">The sequence shown here is derived from an EMBL/GenBank/DDBJ whole genome shotgun (WGS) entry which is preliminary data.</text>
</comment>
<dbReference type="EMBL" id="CAXITT010000389">
    <property type="protein sequence ID" value="CAL1540579.1"/>
    <property type="molecule type" value="Genomic_DNA"/>
</dbReference>